<dbReference type="Gene3D" id="3.40.50.460">
    <property type="entry name" value="Phosphofructokinase domain"/>
    <property type="match status" value="1"/>
</dbReference>
<dbReference type="InterPro" id="IPR050929">
    <property type="entry name" value="PFKA"/>
</dbReference>
<dbReference type="SUPFAM" id="SSF53784">
    <property type="entry name" value="Phosphofructokinase"/>
    <property type="match status" value="1"/>
</dbReference>
<dbReference type="GO" id="GO:0003872">
    <property type="term" value="F:6-phosphofructokinase activity"/>
    <property type="evidence" value="ECO:0007669"/>
    <property type="project" value="InterPro"/>
</dbReference>
<evidence type="ECO:0000256" key="1">
    <source>
        <dbReference type="ARBA" id="ARBA00022533"/>
    </source>
</evidence>
<dbReference type="InterPro" id="IPR035966">
    <property type="entry name" value="PKF_sf"/>
</dbReference>
<dbReference type="Proteomes" id="UP001140949">
    <property type="component" value="Unassembled WGS sequence"/>
</dbReference>
<name>A0AAX6FF33_IRIPA</name>
<organism evidence="2 3">
    <name type="scientific">Iris pallida</name>
    <name type="common">Sweet iris</name>
    <dbReference type="NCBI Taxonomy" id="29817"/>
    <lineage>
        <taxon>Eukaryota</taxon>
        <taxon>Viridiplantae</taxon>
        <taxon>Streptophyta</taxon>
        <taxon>Embryophyta</taxon>
        <taxon>Tracheophyta</taxon>
        <taxon>Spermatophyta</taxon>
        <taxon>Magnoliopsida</taxon>
        <taxon>Liliopsida</taxon>
        <taxon>Asparagales</taxon>
        <taxon>Iridaceae</taxon>
        <taxon>Iridoideae</taxon>
        <taxon>Irideae</taxon>
        <taxon>Iris</taxon>
    </lineage>
</organism>
<reference evidence="2" key="2">
    <citation type="submission" date="2023-04" db="EMBL/GenBank/DDBJ databases">
        <authorList>
            <person name="Bruccoleri R.E."/>
            <person name="Oakeley E.J."/>
            <person name="Faust A.-M."/>
            <person name="Dessus-Babus S."/>
            <person name="Altorfer M."/>
            <person name="Burckhardt D."/>
            <person name="Oertli M."/>
            <person name="Naumann U."/>
            <person name="Petersen F."/>
            <person name="Wong J."/>
        </authorList>
    </citation>
    <scope>NUCLEOTIDE SEQUENCE</scope>
    <source>
        <strain evidence="2">GSM-AAB239-AS_SAM_17_03QT</strain>
        <tissue evidence="2">Leaf</tissue>
    </source>
</reference>
<accession>A0AAX6FF33</accession>
<gene>
    <name evidence="2" type="ORF">M6B38_137425</name>
</gene>
<proteinExistence type="predicted"/>
<keyword evidence="3" id="KW-1185">Reference proteome</keyword>
<keyword evidence="1" id="KW-0021">Allosteric enzyme</keyword>
<dbReference type="AlphaFoldDB" id="A0AAX6FF33"/>
<evidence type="ECO:0000313" key="3">
    <source>
        <dbReference type="Proteomes" id="UP001140949"/>
    </source>
</evidence>
<reference evidence="2" key="1">
    <citation type="journal article" date="2023" name="GigaByte">
        <title>Genome assembly of the bearded iris, Iris pallida Lam.</title>
        <authorList>
            <person name="Bruccoleri R.E."/>
            <person name="Oakeley E.J."/>
            <person name="Faust A.M.E."/>
            <person name="Altorfer M."/>
            <person name="Dessus-Babus S."/>
            <person name="Burckhardt D."/>
            <person name="Oertli M."/>
            <person name="Naumann U."/>
            <person name="Petersen F."/>
            <person name="Wong J."/>
        </authorList>
    </citation>
    <scope>NUCLEOTIDE SEQUENCE</scope>
    <source>
        <strain evidence="2">GSM-AAB239-AS_SAM_17_03QT</strain>
    </source>
</reference>
<sequence length="157" mass="18136">MRLHRRSLPSVDEEVLTSISAKRLSLSRHSRYSGFMPLSAAVMSIVALIPEMNFYLDGKGNLFEFLDQKLKQNGHAVIVDAEGAGQRIDAQKEDKDEPNNPDFFDVGPWLKSEFKRWWERDHKGELSAVKYIDHKWAWVRSVTNQPDFDKSSKRLCV</sequence>
<dbReference type="PANTHER" id="PTHR45770">
    <property type="entry name" value="ATP-DEPENDENT 6-PHOSPHOFRUCTOKINASE 1"/>
    <property type="match status" value="1"/>
</dbReference>
<evidence type="ECO:0000313" key="2">
    <source>
        <dbReference type="EMBL" id="KAJ6814621.1"/>
    </source>
</evidence>
<dbReference type="EMBL" id="JANAVB010029617">
    <property type="protein sequence ID" value="KAJ6814621.1"/>
    <property type="molecule type" value="Genomic_DNA"/>
</dbReference>
<protein>
    <submittedName>
        <fullName evidence="2">ATP-dependent 6-phosphofructokinase 2-like</fullName>
    </submittedName>
</protein>
<comment type="caution">
    <text evidence="2">The sequence shown here is derived from an EMBL/GenBank/DDBJ whole genome shotgun (WGS) entry which is preliminary data.</text>
</comment>